<accession>A0AAD9L5E9</accession>
<evidence type="ECO:0000313" key="1">
    <source>
        <dbReference type="EMBL" id="KAK2182833.1"/>
    </source>
</evidence>
<gene>
    <name evidence="1" type="ORF">NP493_334g01013</name>
</gene>
<keyword evidence="2" id="KW-1185">Reference proteome</keyword>
<dbReference type="EMBL" id="JAODUO010000334">
    <property type="protein sequence ID" value="KAK2182833.1"/>
    <property type="molecule type" value="Genomic_DNA"/>
</dbReference>
<comment type="caution">
    <text evidence="1">The sequence shown here is derived from an EMBL/GenBank/DDBJ whole genome shotgun (WGS) entry which is preliminary data.</text>
</comment>
<evidence type="ECO:0000313" key="2">
    <source>
        <dbReference type="Proteomes" id="UP001209878"/>
    </source>
</evidence>
<sequence length="208" mass="23072">MQWRYLSSGEDIKAKDESTNGIVKFSIVVEIKPSHNGDSFTCQTYFDKPQPRDHYADNIPINNNAFNETFTLPKLSVYYGPHALVVRSNGHVVTNGGNFFVGERMTVTADSNPEKRNYTWENTISNETIATGDSIVVTETMLGNQSLKAVVCNTIPLPSPHTVCNDFPLNVVVISKCVSITFTLDGVLGESGCFERCKTFNVDMFQSL</sequence>
<organism evidence="1 2">
    <name type="scientific">Ridgeia piscesae</name>
    <name type="common">Tubeworm</name>
    <dbReference type="NCBI Taxonomy" id="27915"/>
    <lineage>
        <taxon>Eukaryota</taxon>
        <taxon>Metazoa</taxon>
        <taxon>Spiralia</taxon>
        <taxon>Lophotrochozoa</taxon>
        <taxon>Annelida</taxon>
        <taxon>Polychaeta</taxon>
        <taxon>Sedentaria</taxon>
        <taxon>Canalipalpata</taxon>
        <taxon>Sabellida</taxon>
        <taxon>Siboglinidae</taxon>
        <taxon>Ridgeia</taxon>
    </lineage>
</organism>
<protein>
    <submittedName>
        <fullName evidence="1">Uncharacterized protein</fullName>
    </submittedName>
</protein>
<reference evidence="1" key="1">
    <citation type="journal article" date="2023" name="Mol. Biol. Evol.">
        <title>Third-Generation Sequencing Reveals the Adaptive Role of the Epigenome in Three Deep-Sea Polychaetes.</title>
        <authorList>
            <person name="Perez M."/>
            <person name="Aroh O."/>
            <person name="Sun Y."/>
            <person name="Lan Y."/>
            <person name="Juniper S.K."/>
            <person name="Young C.R."/>
            <person name="Angers B."/>
            <person name="Qian P.Y."/>
        </authorList>
    </citation>
    <scope>NUCLEOTIDE SEQUENCE</scope>
    <source>
        <strain evidence="1">R07B-5</strain>
    </source>
</reference>
<proteinExistence type="predicted"/>
<dbReference type="Proteomes" id="UP001209878">
    <property type="component" value="Unassembled WGS sequence"/>
</dbReference>
<name>A0AAD9L5E9_RIDPI</name>
<dbReference type="AlphaFoldDB" id="A0AAD9L5E9"/>